<keyword evidence="3" id="KW-1185">Reference proteome</keyword>
<dbReference type="Proteomes" id="UP001432360">
    <property type="component" value="Plasmid pSchITTGS70c"/>
</dbReference>
<evidence type="ECO:0000313" key="3">
    <source>
        <dbReference type="Proteomes" id="UP001432360"/>
    </source>
</evidence>
<feature type="transmembrane region" description="Helical" evidence="1">
    <location>
        <begin position="343"/>
        <end position="364"/>
    </location>
</feature>
<keyword evidence="2" id="KW-0614">Plasmid</keyword>
<reference evidence="2" key="1">
    <citation type="submission" date="2023-08" db="EMBL/GenBank/DDBJ databases">
        <title>Complete genome sequence of Sinorhizobium chiapanecum ITTG S70 isolated from Acaciella angustissima nodules in Chiapas-Mexico.</title>
        <authorList>
            <person name="Rincon-Rosales R."/>
            <person name="Rogel M.A."/>
            <person name="Rincon-Medina C.I."/>
            <person name="Guerrero G."/>
            <person name="Manzano-Gomez L.A."/>
            <person name="Lopez-Lopez A."/>
            <person name="Rincon Molina F.A."/>
            <person name="Martinez-Romero E."/>
        </authorList>
    </citation>
    <scope>NUCLEOTIDE SEQUENCE</scope>
    <source>
        <strain evidence="2">ITTG S70</strain>
        <plasmid evidence="2">pSchITTGS70c</plasmid>
    </source>
</reference>
<gene>
    <name evidence="2" type="ORF">RB548_22905</name>
</gene>
<feature type="transmembrane region" description="Helical" evidence="1">
    <location>
        <begin position="448"/>
        <end position="470"/>
    </location>
</feature>
<dbReference type="PANTHER" id="PTHR10728:SF40">
    <property type="entry name" value="PATATIN FAMILY PROTEIN"/>
    <property type="match status" value="1"/>
</dbReference>
<evidence type="ECO:0000313" key="2">
    <source>
        <dbReference type="EMBL" id="WVT06565.1"/>
    </source>
</evidence>
<keyword evidence="1" id="KW-1133">Transmembrane helix</keyword>
<organism evidence="2 3">
    <name type="scientific">Sinorhizobium chiapasense</name>
    <dbReference type="NCBI Taxonomy" id="501572"/>
    <lineage>
        <taxon>Bacteria</taxon>
        <taxon>Pseudomonadati</taxon>
        <taxon>Pseudomonadota</taxon>
        <taxon>Alphaproteobacteria</taxon>
        <taxon>Hyphomicrobiales</taxon>
        <taxon>Rhizobiaceae</taxon>
        <taxon>Sinorhizobium/Ensifer group</taxon>
        <taxon>Sinorhizobium</taxon>
    </lineage>
</organism>
<proteinExistence type="predicted"/>
<dbReference type="Gene3D" id="3.40.1090.10">
    <property type="entry name" value="Cytosolic phospholipase A2 catalytic domain"/>
    <property type="match status" value="2"/>
</dbReference>
<dbReference type="InterPro" id="IPR016035">
    <property type="entry name" value="Acyl_Trfase/lysoPLipase"/>
</dbReference>
<evidence type="ECO:0000256" key="1">
    <source>
        <dbReference type="SAM" id="Phobius"/>
    </source>
</evidence>
<dbReference type="SUPFAM" id="SSF52151">
    <property type="entry name" value="FabD/lysophospholipase-like"/>
    <property type="match status" value="1"/>
</dbReference>
<dbReference type="RefSeq" id="WP_331375612.1">
    <property type="nucleotide sequence ID" value="NZ_CP133151.1"/>
</dbReference>
<name>A0ABZ2BK01_9HYPH</name>
<sequence length="874" mass="97529">MKDKESEKLPWRTALSRWEGQNLLFDDHFFEAYGDRVWDVKTSELGAAHALHIELVSRVATHPLGYNEGSEERALESVFSLFAVARELTRSAPEAPTFETIVWHVLNTFVRPFTAKWHVRAKTGELRALDSSDIFRAELVDLQRRLIALDDVLAKITESECYSVPVTGRPADAAVMREMTKPVSWKPMGEPSSVAVARPRTQDEATRLEKLKTAEAAFIKERRTFYGIGDNDWASGIALSGGGIRSATFAMGVLVSLSKRNLLTQFDYLSSVSGGGYISSFLTQLLGSPPDEKSALTLRSSDLPFKREEGESLLLQRIRHGASFLSAGPWERFAVAMAQAQGIFINVLMCVLLISILAYIQILLNYALTPDRRASVALAFIIAFFAWALVLPVSRTFGHQWLNLFNKINAWVCALLLVPPIWAGLQAANAVATLLREWLVPDETRLTGFAFVFFLIFGAVFSIAAALFIGFSRIRPLLMTGLTVVFVFLCEGFAFQVFSGLDEITALKVMISLLAVGLVLFVLFNANSTSLHHYYRTKLLQAFLLDKHAQPTLPIKLSAFSAPRAMFPIINCALNVPGSKMPEMRGRHADLFSFTPVSAGANLIGHFPIADWESKNPQLDLATAMALSGAAVSPQMGLRTSRYGSFWLTVMNIRLNLWLRRPSIGGTLRRYPNLWNLQKELLASASENGAFVNISDGGHIENLGVYELLRRRCRFIVAIDGENDSQMTFHALTNLQRLAYIDHGIVIEANLEDLRLSEKGLSRSHFRFCRIRYPAGSGDQHEQIGYMIYLKLSLTGNEGEFIRRYKFDEPAFPHHPTANQFFTEVQFEAYRALGEHVGDKMFLPAITGLADTSDVLLENWFYGLGKSFLDQSPG</sequence>
<protein>
    <recommendedName>
        <fullName evidence="4">Patatin-like phospholipase</fullName>
    </recommendedName>
</protein>
<feature type="transmembrane region" description="Helical" evidence="1">
    <location>
        <begin position="409"/>
        <end position="428"/>
    </location>
</feature>
<feature type="transmembrane region" description="Helical" evidence="1">
    <location>
        <begin position="477"/>
        <end position="498"/>
    </location>
</feature>
<accession>A0ABZ2BK01</accession>
<keyword evidence="1" id="KW-0812">Transmembrane</keyword>
<geneLocation type="plasmid" evidence="2 3">
    <name>pSchITTGS70c</name>
</geneLocation>
<dbReference type="PANTHER" id="PTHR10728">
    <property type="entry name" value="CYTOSOLIC PHOSPHOLIPASE A2"/>
    <property type="match status" value="1"/>
</dbReference>
<dbReference type="EMBL" id="CP133151">
    <property type="protein sequence ID" value="WVT06565.1"/>
    <property type="molecule type" value="Genomic_DNA"/>
</dbReference>
<feature type="transmembrane region" description="Helical" evidence="1">
    <location>
        <begin position="376"/>
        <end position="397"/>
    </location>
</feature>
<keyword evidence="1" id="KW-0472">Membrane</keyword>
<evidence type="ECO:0008006" key="4">
    <source>
        <dbReference type="Google" id="ProtNLM"/>
    </source>
</evidence>
<feature type="transmembrane region" description="Helical" evidence="1">
    <location>
        <begin position="504"/>
        <end position="526"/>
    </location>
</feature>